<keyword evidence="3" id="KW-1185">Reference proteome</keyword>
<dbReference type="Gene3D" id="3.10.490.10">
    <property type="entry name" value="Gamma-glutamyl cyclotransferase-like"/>
    <property type="match status" value="1"/>
</dbReference>
<comment type="caution">
    <text evidence="2">The sequence shown here is derived from an EMBL/GenBank/DDBJ whole genome shotgun (WGS) entry which is preliminary data.</text>
</comment>
<feature type="domain" description="Gamma-glutamylcyclotransferase AIG2-like" evidence="1">
    <location>
        <begin position="8"/>
        <end position="133"/>
    </location>
</feature>
<dbReference type="InterPro" id="IPR036568">
    <property type="entry name" value="GGCT-like_sf"/>
</dbReference>
<proteinExistence type="predicted"/>
<gene>
    <name evidence="2" type="ORF">M595_3454</name>
</gene>
<organism evidence="2 3">
    <name type="scientific">Lyngbya aestuarii BL J</name>
    <dbReference type="NCBI Taxonomy" id="1348334"/>
    <lineage>
        <taxon>Bacteria</taxon>
        <taxon>Bacillati</taxon>
        <taxon>Cyanobacteriota</taxon>
        <taxon>Cyanophyceae</taxon>
        <taxon>Oscillatoriophycideae</taxon>
        <taxon>Oscillatoriales</taxon>
        <taxon>Microcoleaceae</taxon>
        <taxon>Lyngbya</taxon>
    </lineage>
</organism>
<sequence length="145" mass="16831">MSENLIHIFVYGTLKPGECNYQRYCARRVVQERLAIAEGKLFNLSLGYPGMTEGICWVSGVVLSFPDPSIFEDLDCLEDYQPHRPPEQNEYQRQEIQTYTPDKHPLEVAWVYRMNPAKIQQYQGVYLPGGNWSSQIQNRRSSKGR</sequence>
<dbReference type="SUPFAM" id="SSF110857">
    <property type="entry name" value="Gamma-glutamyl cyclotransferase-like"/>
    <property type="match status" value="1"/>
</dbReference>
<dbReference type="OrthoDB" id="8538589at2"/>
<dbReference type="CDD" id="cd06661">
    <property type="entry name" value="GGCT_like"/>
    <property type="match status" value="1"/>
</dbReference>
<dbReference type="InterPro" id="IPR009288">
    <property type="entry name" value="AIG2-like_dom"/>
</dbReference>
<evidence type="ECO:0000259" key="1">
    <source>
        <dbReference type="Pfam" id="PF06094"/>
    </source>
</evidence>
<evidence type="ECO:0000313" key="3">
    <source>
        <dbReference type="Proteomes" id="UP000017127"/>
    </source>
</evidence>
<name>U7QF39_9CYAN</name>
<accession>U7QF39</accession>
<evidence type="ECO:0000313" key="2">
    <source>
        <dbReference type="EMBL" id="ERT06564.1"/>
    </source>
</evidence>
<protein>
    <submittedName>
        <fullName evidence="2">AIG2-like family protein</fullName>
    </submittedName>
</protein>
<dbReference type="AlphaFoldDB" id="U7QF39"/>
<dbReference type="Pfam" id="PF06094">
    <property type="entry name" value="GGACT"/>
    <property type="match status" value="1"/>
</dbReference>
<dbReference type="EMBL" id="AUZM01000034">
    <property type="protein sequence ID" value="ERT06564.1"/>
    <property type="molecule type" value="Genomic_DNA"/>
</dbReference>
<dbReference type="RefSeq" id="WP_023067179.1">
    <property type="nucleotide sequence ID" value="NZ_AUZM01000034.1"/>
</dbReference>
<dbReference type="Proteomes" id="UP000017127">
    <property type="component" value="Unassembled WGS sequence"/>
</dbReference>
<reference evidence="2 3" key="1">
    <citation type="journal article" date="2013" name="Front. Microbiol.">
        <title>Comparative genomic analyses of the cyanobacterium, Lyngbya aestuarii BL J, a powerful hydrogen producer.</title>
        <authorList>
            <person name="Kothari A."/>
            <person name="Vaughn M."/>
            <person name="Garcia-Pichel F."/>
        </authorList>
    </citation>
    <scope>NUCLEOTIDE SEQUENCE [LARGE SCALE GENOMIC DNA]</scope>
    <source>
        <strain evidence="2 3">BL J</strain>
    </source>
</reference>
<dbReference type="InterPro" id="IPR013024">
    <property type="entry name" value="GGCT-like"/>
</dbReference>